<keyword evidence="4" id="KW-0732">Signal</keyword>
<evidence type="ECO:0000313" key="6">
    <source>
        <dbReference type="EMBL" id="VDP14891.1"/>
    </source>
</evidence>
<keyword evidence="2" id="KW-0813">Transport</keyword>
<dbReference type="PANTHER" id="PTHR22725">
    <property type="entry name" value="FATTY ACID-BINDING PROTEIN HOMOLOG 1-RELATED-RELATED"/>
    <property type="match status" value="1"/>
</dbReference>
<dbReference type="Gene3D" id="2.40.128.20">
    <property type="match status" value="1"/>
</dbReference>
<dbReference type="GO" id="GO:0008289">
    <property type="term" value="F:lipid binding"/>
    <property type="evidence" value="ECO:0007669"/>
    <property type="project" value="UniProtKB-KW"/>
</dbReference>
<accession>A0A3P8AWK7</accession>
<dbReference type="Proteomes" id="UP000050761">
    <property type="component" value="Unassembled WGS sequence"/>
</dbReference>
<gene>
    <name evidence="6" type="ORF">HPBE_LOCUS19360</name>
</gene>
<evidence type="ECO:0000256" key="2">
    <source>
        <dbReference type="ARBA" id="ARBA00022448"/>
    </source>
</evidence>
<dbReference type="WBParaSite" id="HPBE_0001936101-mRNA-1">
    <property type="protein sequence ID" value="HPBE_0001936101-mRNA-1"/>
    <property type="gene ID" value="HPBE_0001936101"/>
</dbReference>
<dbReference type="EMBL" id="UZAH01031311">
    <property type="protein sequence ID" value="VDP14891.1"/>
    <property type="molecule type" value="Genomic_DNA"/>
</dbReference>
<accession>A0A183GBA0</accession>
<evidence type="ECO:0000256" key="4">
    <source>
        <dbReference type="SAM" id="SignalP"/>
    </source>
</evidence>
<evidence type="ECO:0000313" key="7">
    <source>
        <dbReference type="Proteomes" id="UP000050761"/>
    </source>
</evidence>
<evidence type="ECO:0000256" key="1">
    <source>
        <dbReference type="ARBA" id="ARBA00008390"/>
    </source>
</evidence>
<reference evidence="6 7" key="1">
    <citation type="submission" date="2018-11" db="EMBL/GenBank/DDBJ databases">
        <authorList>
            <consortium name="Pathogen Informatics"/>
        </authorList>
    </citation>
    <scope>NUCLEOTIDE SEQUENCE [LARGE SCALE GENOMIC DNA]</scope>
</reference>
<protein>
    <submittedName>
        <fullName evidence="8">FABP domain-containing protein</fullName>
    </submittedName>
</protein>
<keyword evidence="3" id="KW-0446">Lipid-binding</keyword>
<dbReference type="PROSITE" id="PS00214">
    <property type="entry name" value="FABP"/>
    <property type="match status" value="1"/>
</dbReference>
<comment type="similarity">
    <text evidence="1">Belongs to the calycin superfamily. Fatty-acid binding protein (FABP) family.</text>
</comment>
<dbReference type="InterPro" id="IPR000463">
    <property type="entry name" value="Fatty_acid-bd"/>
</dbReference>
<dbReference type="InterPro" id="IPR012674">
    <property type="entry name" value="Calycin"/>
</dbReference>
<evidence type="ECO:0000259" key="5">
    <source>
        <dbReference type="PROSITE" id="PS00214"/>
    </source>
</evidence>
<dbReference type="SUPFAM" id="SSF50814">
    <property type="entry name" value="Lipocalins"/>
    <property type="match status" value="1"/>
</dbReference>
<keyword evidence="7" id="KW-1185">Reference proteome</keyword>
<dbReference type="PANTHER" id="PTHR22725:SF2">
    <property type="entry name" value="FATTY ACID-BINDING PROTEIN HOMOLOG 1-RELATED"/>
    <property type="match status" value="1"/>
</dbReference>
<evidence type="ECO:0000313" key="8">
    <source>
        <dbReference type="WBParaSite" id="HPBE_0001936101-mRNA-1"/>
    </source>
</evidence>
<dbReference type="OrthoDB" id="412780at2759"/>
<reference evidence="8" key="2">
    <citation type="submission" date="2019-09" db="UniProtKB">
        <authorList>
            <consortium name="WormBaseParasite"/>
        </authorList>
    </citation>
    <scope>IDENTIFICATION</scope>
</reference>
<sequence length="192" mass="22204">MYGLFFILFVVAVPVASNAKELPEKFYGKFDLDHSENFDEYLEAKGYGWFTRKLVTFATFKKEFKKSDKPGKFDYSNLTSKKNVHYEGVELGKEFVGEGLDSTKHKVEDQSLFLQLRSCEACGASEWQLTGERDVTFDLVGDVLFERHNPIEKGEAKDETYEYSFINKDGKEYLLVKMEANGVVGKRFYKRM</sequence>
<organism evidence="7 8">
    <name type="scientific">Heligmosomoides polygyrus</name>
    <name type="common">Parasitic roundworm</name>
    <dbReference type="NCBI Taxonomy" id="6339"/>
    <lineage>
        <taxon>Eukaryota</taxon>
        <taxon>Metazoa</taxon>
        <taxon>Ecdysozoa</taxon>
        <taxon>Nematoda</taxon>
        <taxon>Chromadorea</taxon>
        <taxon>Rhabditida</taxon>
        <taxon>Rhabditina</taxon>
        <taxon>Rhabditomorpha</taxon>
        <taxon>Strongyloidea</taxon>
        <taxon>Heligmosomidae</taxon>
        <taxon>Heligmosomoides</taxon>
    </lineage>
</organism>
<name>A0A183GBA0_HELPZ</name>
<dbReference type="CDD" id="cd00742">
    <property type="entry name" value="FABP"/>
    <property type="match status" value="1"/>
</dbReference>
<feature type="chain" id="PRO_5044551972" evidence="4">
    <location>
        <begin position="20"/>
        <end position="192"/>
    </location>
</feature>
<dbReference type="AlphaFoldDB" id="A0A183GBA0"/>
<proteinExistence type="inferred from homology"/>
<feature type="signal peptide" evidence="4">
    <location>
        <begin position="1"/>
        <end position="19"/>
    </location>
</feature>
<dbReference type="InterPro" id="IPR040094">
    <property type="entry name" value="Lbp1-4"/>
</dbReference>
<feature type="domain" description="Cytosolic fatty-acid binding proteins" evidence="5">
    <location>
        <begin position="28"/>
        <end position="45"/>
    </location>
</feature>
<evidence type="ECO:0000256" key="3">
    <source>
        <dbReference type="ARBA" id="ARBA00023121"/>
    </source>
</evidence>